<organism evidence="1 2">
    <name type="scientific">Riemerella anatipestifer</name>
    <name type="common">Moraxella anatipestifer</name>
    <dbReference type="NCBI Taxonomy" id="34085"/>
    <lineage>
        <taxon>Bacteria</taxon>
        <taxon>Pseudomonadati</taxon>
        <taxon>Bacteroidota</taxon>
        <taxon>Flavobacteriia</taxon>
        <taxon>Flavobacteriales</taxon>
        <taxon>Weeksellaceae</taxon>
        <taxon>Riemerella</taxon>
    </lineage>
</organism>
<dbReference type="AlphaFoldDB" id="A0AAP6HE52"/>
<dbReference type="Proteomes" id="UP001284033">
    <property type="component" value="Unassembled WGS sequence"/>
</dbReference>
<gene>
    <name evidence="1" type="ORF">PG303_04065</name>
</gene>
<sequence>MNTELNVWADKVKNSAKPILEKYKLDFYPFQAKLNLKSNVLIIGLNPASQDGYDGTKVLNTEPQEIELTNEKIFQGNPEYNNNKNTWRIYQNLMKIDFFKSISDDFNFMNYVYFPTPKFYDIKNIKDFDIINICKSLTLDFIKIINPQIIIVLGTSTGIDPIAKNTKTILQGYKKRLIVKGEIDGTTAYGIPHPSYNNFHEENQAISNMLKKIFSDEDIEPYSLSKNSEVKNRNISNRSKFDIEKFKRKFGNLRINETKKWLDIIYDGINNDEILIRVNPHNGEFGVRKNGNSNFKDLKEAHFYNQIFDETYDRSHSSWFIRKEFKNYTDINSELLNDLENFISKLDKQKNRN</sequence>
<dbReference type="InterPro" id="IPR036895">
    <property type="entry name" value="Uracil-DNA_glycosylase-like_sf"/>
</dbReference>
<evidence type="ECO:0000313" key="1">
    <source>
        <dbReference type="EMBL" id="MDY3512392.1"/>
    </source>
</evidence>
<evidence type="ECO:0008006" key="3">
    <source>
        <dbReference type="Google" id="ProtNLM"/>
    </source>
</evidence>
<protein>
    <recommendedName>
        <fullName evidence="3">Uracil-DNA glycosylase-like domain-containing protein</fullName>
    </recommendedName>
</protein>
<name>A0AAP6HE52_RIEAN</name>
<reference evidence="1" key="1">
    <citation type="submission" date="2023-01" db="EMBL/GenBank/DDBJ databases">
        <title>Genome-based studies on antimicrobial resistance profiles of Riemerella anatipestifer in China, 1994 to 2021.</title>
        <authorList>
            <person name="Yang Z."/>
            <person name="Zhu D."/>
        </authorList>
    </citation>
    <scope>NUCLEOTIDE SEQUENCE</scope>
    <source>
        <strain evidence="1">RCAD1218</strain>
    </source>
</reference>
<proteinExistence type="predicted"/>
<accession>A0AAP6HE52</accession>
<dbReference type="SUPFAM" id="SSF52141">
    <property type="entry name" value="Uracil-DNA glycosylase-like"/>
    <property type="match status" value="1"/>
</dbReference>
<evidence type="ECO:0000313" key="2">
    <source>
        <dbReference type="Proteomes" id="UP001284033"/>
    </source>
</evidence>
<comment type="caution">
    <text evidence="1">The sequence shown here is derived from an EMBL/GenBank/DDBJ whole genome shotgun (WGS) entry which is preliminary data.</text>
</comment>
<dbReference type="RefSeq" id="WP_004920067.1">
    <property type="nucleotide sequence ID" value="NZ_CP031845.1"/>
</dbReference>
<dbReference type="Gene3D" id="3.40.470.10">
    <property type="entry name" value="Uracil-DNA glycosylase-like domain"/>
    <property type="match status" value="1"/>
</dbReference>
<dbReference type="GeneID" id="93717544"/>
<dbReference type="EMBL" id="JAQZHK010000002">
    <property type="protein sequence ID" value="MDY3512392.1"/>
    <property type="molecule type" value="Genomic_DNA"/>
</dbReference>